<evidence type="ECO:0000256" key="2">
    <source>
        <dbReference type="ARBA" id="ARBA00010916"/>
    </source>
</evidence>
<dbReference type="GO" id="GO:0005634">
    <property type="term" value="C:nucleus"/>
    <property type="evidence" value="ECO:0007669"/>
    <property type="project" value="UniProtKB-SubCell"/>
</dbReference>
<dbReference type="GO" id="GO:0000123">
    <property type="term" value="C:histone acetyltransferase complex"/>
    <property type="evidence" value="ECO:0007669"/>
    <property type="project" value="InterPro"/>
</dbReference>
<evidence type="ECO:0000256" key="9">
    <source>
        <dbReference type="RuleBase" id="RU368022"/>
    </source>
</evidence>
<dbReference type="Proteomes" id="UP001174909">
    <property type="component" value="Unassembled WGS sequence"/>
</dbReference>
<keyword evidence="12" id="KW-1185">Reference proteome</keyword>
<evidence type="ECO:0000256" key="4">
    <source>
        <dbReference type="ARBA" id="ARBA00022853"/>
    </source>
</evidence>
<keyword evidence="5 9" id="KW-0805">Transcription regulation</keyword>
<accession>A0AA35SRI2</accession>
<comment type="subcellular location">
    <subcellularLocation>
        <location evidence="1">Nucleus</location>
    </subcellularLocation>
</comment>
<name>A0AA35SRI2_GEOBA</name>
<comment type="caution">
    <text evidence="11">The sequence shown here is derived from an EMBL/GenBank/DDBJ whole genome shotgun (WGS) entry which is preliminary data.</text>
</comment>
<proteinExistence type="inferred from homology"/>
<dbReference type="EMBL" id="CASHTH010002702">
    <property type="protein sequence ID" value="CAI8033917.1"/>
    <property type="molecule type" value="Genomic_DNA"/>
</dbReference>
<keyword evidence="7 9" id="KW-0804">Transcription</keyword>
<feature type="non-terminal residue" evidence="11">
    <location>
        <position position="67"/>
    </location>
</feature>
<evidence type="ECO:0000256" key="6">
    <source>
        <dbReference type="ARBA" id="ARBA00023054"/>
    </source>
</evidence>
<evidence type="ECO:0000256" key="10">
    <source>
        <dbReference type="SAM" id="MobiDB-lite"/>
    </source>
</evidence>
<evidence type="ECO:0000256" key="1">
    <source>
        <dbReference type="ARBA" id="ARBA00004123"/>
    </source>
</evidence>
<evidence type="ECO:0000256" key="5">
    <source>
        <dbReference type="ARBA" id="ARBA00023015"/>
    </source>
</evidence>
<comment type="similarity">
    <text evidence="2 9">Belongs to the EAF6 family.</text>
</comment>
<organism evidence="11 12">
    <name type="scientific">Geodia barretti</name>
    <name type="common">Barrett's horny sponge</name>
    <dbReference type="NCBI Taxonomy" id="519541"/>
    <lineage>
        <taxon>Eukaryota</taxon>
        <taxon>Metazoa</taxon>
        <taxon>Porifera</taxon>
        <taxon>Demospongiae</taxon>
        <taxon>Heteroscleromorpha</taxon>
        <taxon>Tetractinellida</taxon>
        <taxon>Astrophorina</taxon>
        <taxon>Geodiidae</taxon>
        <taxon>Geodia</taxon>
    </lineage>
</organism>
<dbReference type="PANTHER" id="PTHR13476">
    <property type="entry name" value="CHROMATIN MODIFICATION-RELATED PROTEIN MEAF6"/>
    <property type="match status" value="1"/>
</dbReference>
<protein>
    <recommendedName>
        <fullName evidence="3">Chromatin modification-related protein MEAF6</fullName>
    </recommendedName>
</protein>
<evidence type="ECO:0000256" key="7">
    <source>
        <dbReference type="ARBA" id="ARBA00023163"/>
    </source>
</evidence>
<evidence type="ECO:0000256" key="3">
    <source>
        <dbReference type="ARBA" id="ARBA00019141"/>
    </source>
</evidence>
<dbReference type="AlphaFoldDB" id="A0AA35SRI2"/>
<feature type="region of interest" description="Disordered" evidence="10">
    <location>
        <begin position="32"/>
        <end position="67"/>
    </location>
</feature>
<reference evidence="11" key="1">
    <citation type="submission" date="2023-03" db="EMBL/GenBank/DDBJ databases">
        <authorList>
            <person name="Steffen K."/>
            <person name="Cardenas P."/>
        </authorList>
    </citation>
    <scope>NUCLEOTIDE SEQUENCE</scope>
</reference>
<keyword evidence="6" id="KW-0175">Coiled coil</keyword>
<evidence type="ECO:0000313" key="12">
    <source>
        <dbReference type="Proteomes" id="UP001174909"/>
    </source>
</evidence>
<dbReference type="Pfam" id="PF09340">
    <property type="entry name" value="NuA4"/>
    <property type="match status" value="1"/>
</dbReference>
<evidence type="ECO:0000256" key="8">
    <source>
        <dbReference type="ARBA" id="ARBA00023242"/>
    </source>
</evidence>
<gene>
    <name evidence="11" type="ORF">GBAR_LOCUS19119</name>
</gene>
<keyword evidence="8" id="KW-0539">Nucleus</keyword>
<sequence>ESLANLERQIFAFEGSYLEDTLTYGNVIRGWDGYQSQNKSGSSKNERNRERKSRHLTVLSPVPQSLH</sequence>
<dbReference type="InterPro" id="IPR015418">
    <property type="entry name" value="Eaf6"/>
</dbReference>
<keyword evidence="4" id="KW-0156">Chromatin regulator</keyword>
<feature type="compositionally biased region" description="Polar residues" evidence="10">
    <location>
        <begin position="34"/>
        <end position="43"/>
    </location>
</feature>
<evidence type="ECO:0000313" key="11">
    <source>
        <dbReference type="EMBL" id="CAI8033917.1"/>
    </source>
</evidence>
<dbReference type="GO" id="GO:0006325">
    <property type="term" value="P:chromatin organization"/>
    <property type="evidence" value="ECO:0007669"/>
    <property type="project" value="UniProtKB-KW"/>
</dbReference>
<feature type="non-terminal residue" evidence="11">
    <location>
        <position position="1"/>
    </location>
</feature>